<dbReference type="InterPro" id="IPR050194">
    <property type="entry name" value="Glycosyltransferase_grp1"/>
</dbReference>
<dbReference type="Pfam" id="PF00534">
    <property type="entry name" value="Glycos_transf_1"/>
    <property type="match status" value="1"/>
</dbReference>
<dbReference type="Proteomes" id="UP000178187">
    <property type="component" value="Unassembled WGS sequence"/>
</dbReference>
<reference evidence="3 4" key="1">
    <citation type="journal article" date="2016" name="Nat. Commun.">
        <title>Thousands of microbial genomes shed light on interconnected biogeochemical processes in an aquifer system.</title>
        <authorList>
            <person name="Anantharaman K."/>
            <person name="Brown C.T."/>
            <person name="Hug L.A."/>
            <person name="Sharon I."/>
            <person name="Castelle C.J."/>
            <person name="Probst A.J."/>
            <person name="Thomas B.C."/>
            <person name="Singh A."/>
            <person name="Wilkins M.J."/>
            <person name="Karaoz U."/>
            <person name="Brodie E.L."/>
            <person name="Williams K.H."/>
            <person name="Hubbard S.S."/>
            <person name="Banfield J.F."/>
        </authorList>
    </citation>
    <scope>NUCLEOTIDE SEQUENCE [LARGE SCALE GENOMIC DNA]</scope>
</reference>
<evidence type="ECO:0000259" key="2">
    <source>
        <dbReference type="Pfam" id="PF13439"/>
    </source>
</evidence>
<evidence type="ECO:0000313" key="3">
    <source>
        <dbReference type="EMBL" id="OGW97955.1"/>
    </source>
</evidence>
<dbReference type="InterPro" id="IPR028098">
    <property type="entry name" value="Glyco_trans_4-like_N"/>
</dbReference>
<evidence type="ECO:0000259" key="1">
    <source>
        <dbReference type="Pfam" id="PF00534"/>
    </source>
</evidence>
<dbReference type="PANTHER" id="PTHR45947">
    <property type="entry name" value="SULFOQUINOVOSYL TRANSFERASE SQD2"/>
    <property type="match status" value="1"/>
</dbReference>
<dbReference type="InterPro" id="IPR001296">
    <property type="entry name" value="Glyco_trans_1"/>
</dbReference>
<feature type="domain" description="Glycosyl transferase family 1" evidence="1">
    <location>
        <begin position="198"/>
        <end position="341"/>
    </location>
</feature>
<name>A0A1G1KYF2_9BACT</name>
<dbReference type="AlphaFoldDB" id="A0A1G1KYF2"/>
<gene>
    <name evidence="3" type="ORF">A3G33_06880</name>
</gene>
<comment type="caution">
    <text evidence="3">The sequence shown here is derived from an EMBL/GenBank/DDBJ whole genome shotgun (WGS) entry which is preliminary data.</text>
</comment>
<sequence length="376" mass="43703">MSNICFIHDWLYKMRGGEKVLEAMSELYPDAPIYTLFSDPEALSENLKKRKIINSWLQFIPGIKHIYRWLLPLFPWIIQQFDLSGYDLIISSSHCVAKGAKIPMMSKHICYCHTPMRYLWGMESEYFSKYPFFLQWLIELYFKWLRKWDYETSQRVDQFIANSNHIAKKIKTIYGKDSVVIHPPVHVEIPEQTEVDDEEENEFYLIVSALVPYKRIDLAISAFNQLKKPLVIVGDGPMKNELKNMIETELIVMTGWIEDKSLFEFYRKAKALIFPGEEDFGMVPVEAQMFGVPVIAYGSGGILDSVIPYTDNGAQTKTYTGIFFAEQTEKALIEAVKKFENLLFDSADIQSHAQNFSKKRFQQAISSLIKEKDFVR</sequence>
<proteinExistence type="predicted"/>
<dbReference type="EMBL" id="MHFR01000037">
    <property type="protein sequence ID" value="OGW97955.1"/>
    <property type="molecule type" value="Genomic_DNA"/>
</dbReference>
<dbReference type="GO" id="GO:0016757">
    <property type="term" value="F:glycosyltransferase activity"/>
    <property type="evidence" value="ECO:0007669"/>
    <property type="project" value="InterPro"/>
</dbReference>
<evidence type="ECO:0008006" key="5">
    <source>
        <dbReference type="Google" id="ProtNLM"/>
    </source>
</evidence>
<protein>
    <recommendedName>
        <fullName evidence="5">Glycosyl transferase family 1 domain-containing protein</fullName>
    </recommendedName>
</protein>
<evidence type="ECO:0000313" key="4">
    <source>
        <dbReference type="Proteomes" id="UP000178187"/>
    </source>
</evidence>
<dbReference type="Gene3D" id="3.40.50.2000">
    <property type="entry name" value="Glycogen Phosphorylase B"/>
    <property type="match status" value="1"/>
</dbReference>
<dbReference type="Pfam" id="PF13439">
    <property type="entry name" value="Glyco_transf_4"/>
    <property type="match status" value="1"/>
</dbReference>
<accession>A0A1G1KYF2</accession>
<dbReference type="SUPFAM" id="SSF53756">
    <property type="entry name" value="UDP-Glycosyltransferase/glycogen phosphorylase"/>
    <property type="match status" value="1"/>
</dbReference>
<dbReference type="PANTHER" id="PTHR45947:SF3">
    <property type="entry name" value="SULFOQUINOVOSYL TRANSFERASE SQD2"/>
    <property type="match status" value="1"/>
</dbReference>
<feature type="domain" description="Glycosyltransferase subfamily 4-like N-terminal" evidence="2">
    <location>
        <begin position="50"/>
        <end position="188"/>
    </location>
</feature>
<organism evidence="3 4">
    <name type="scientific">Candidatus Danuiimicrobium aquiferis</name>
    <dbReference type="NCBI Taxonomy" id="1801832"/>
    <lineage>
        <taxon>Bacteria</taxon>
        <taxon>Pseudomonadati</taxon>
        <taxon>Candidatus Omnitrophota</taxon>
        <taxon>Candidatus Danuiimicrobium</taxon>
    </lineage>
</organism>